<dbReference type="OrthoDB" id="9945911at2759"/>
<dbReference type="Pfam" id="PF15476">
    <property type="entry name" value="SAP25"/>
    <property type="match status" value="1"/>
</dbReference>
<dbReference type="GO" id="GO:0005634">
    <property type="term" value="C:nucleus"/>
    <property type="evidence" value="ECO:0007669"/>
    <property type="project" value="InterPro"/>
</dbReference>
<comment type="caution">
    <text evidence="2">The sequence shown here is derived from an EMBL/GenBank/DDBJ whole genome shotgun (WGS) entry which is preliminary data.</text>
</comment>
<accession>A0A9Q1IFZ8</accession>
<gene>
    <name evidence="2" type="ORF">SKAU_G00371700</name>
</gene>
<proteinExistence type="predicted"/>
<organism evidence="2 3">
    <name type="scientific">Synaphobranchus kaupii</name>
    <name type="common">Kaup's arrowtooth eel</name>
    <dbReference type="NCBI Taxonomy" id="118154"/>
    <lineage>
        <taxon>Eukaryota</taxon>
        <taxon>Metazoa</taxon>
        <taxon>Chordata</taxon>
        <taxon>Craniata</taxon>
        <taxon>Vertebrata</taxon>
        <taxon>Euteleostomi</taxon>
        <taxon>Actinopterygii</taxon>
        <taxon>Neopterygii</taxon>
        <taxon>Teleostei</taxon>
        <taxon>Anguilliformes</taxon>
        <taxon>Synaphobranchidae</taxon>
        <taxon>Synaphobranchus</taxon>
    </lineage>
</organism>
<evidence type="ECO:0000256" key="1">
    <source>
        <dbReference type="SAM" id="MobiDB-lite"/>
    </source>
</evidence>
<dbReference type="EMBL" id="JAINUF010000018">
    <property type="protein sequence ID" value="KAJ8338204.1"/>
    <property type="molecule type" value="Genomic_DNA"/>
</dbReference>
<feature type="region of interest" description="Disordered" evidence="1">
    <location>
        <begin position="221"/>
        <end position="266"/>
    </location>
</feature>
<evidence type="ECO:0000313" key="3">
    <source>
        <dbReference type="Proteomes" id="UP001152622"/>
    </source>
</evidence>
<name>A0A9Q1IFZ8_SYNKA</name>
<reference evidence="2" key="1">
    <citation type="journal article" date="2023" name="Science">
        <title>Genome structures resolve the early diversification of teleost fishes.</title>
        <authorList>
            <person name="Parey E."/>
            <person name="Louis A."/>
            <person name="Montfort J."/>
            <person name="Bouchez O."/>
            <person name="Roques C."/>
            <person name="Iampietro C."/>
            <person name="Lluch J."/>
            <person name="Castinel A."/>
            <person name="Donnadieu C."/>
            <person name="Desvignes T."/>
            <person name="Floi Bucao C."/>
            <person name="Jouanno E."/>
            <person name="Wen M."/>
            <person name="Mejri S."/>
            <person name="Dirks R."/>
            <person name="Jansen H."/>
            <person name="Henkel C."/>
            <person name="Chen W.J."/>
            <person name="Zahm M."/>
            <person name="Cabau C."/>
            <person name="Klopp C."/>
            <person name="Thompson A.W."/>
            <person name="Robinson-Rechavi M."/>
            <person name="Braasch I."/>
            <person name="Lecointre G."/>
            <person name="Bobe J."/>
            <person name="Postlethwait J.H."/>
            <person name="Berthelot C."/>
            <person name="Roest Crollius H."/>
            <person name="Guiguen Y."/>
        </authorList>
    </citation>
    <scope>NUCLEOTIDE SEQUENCE</scope>
    <source>
        <strain evidence="2">WJC10195</strain>
    </source>
</reference>
<dbReference type="GO" id="GO:0005737">
    <property type="term" value="C:cytoplasm"/>
    <property type="evidence" value="ECO:0007669"/>
    <property type="project" value="InterPro"/>
</dbReference>
<protein>
    <submittedName>
        <fullName evidence="2">Uncharacterized protein</fullName>
    </submittedName>
</protein>
<evidence type="ECO:0000313" key="2">
    <source>
        <dbReference type="EMBL" id="KAJ8338204.1"/>
    </source>
</evidence>
<dbReference type="AlphaFoldDB" id="A0A9Q1IFZ8"/>
<sequence length="306" mass="33712">MLLNEEPFGSRKSRLLLVSSKISFEDRWSYVAAIGGLFFPSMKDASGDHTEKATCGSELRQRQKNPVVLPTYSSRTLHHPSFQSLYMAVGCTQCNWQAPGHKGITFPAMIPSDFFYTDPTLPPGSRVPNGVTQLETFECCQLNTPPPVMSITDSPPGLDPFRTRPHPTRDLGSQMWTWDTHSTFRSRTPQGQILEVIQMSSEEDEAITSLLKLHYQSQLDTTSSDPWGDMTAQDLTGLDHQSLSPPTPIQPSLSDLGPASNSVEGSVPSLSVLESQSMQGSDVMMDTSSVLFSVENIVTDHFGKEL</sequence>
<dbReference type="InterPro" id="IPR029163">
    <property type="entry name" value="SAP25"/>
</dbReference>
<keyword evidence="3" id="KW-1185">Reference proteome</keyword>
<dbReference type="Proteomes" id="UP001152622">
    <property type="component" value="Chromosome 18"/>
</dbReference>
<dbReference type="GO" id="GO:0006355">
    <property type="term" value="P:regulation of DNA-templated transcription"/>
    <property type="evidence" value="ECO:0007669"/>
    <property type="project" value="InterPro"/>
</dbReference>